<dbReference type="Proteomes" id="UP000559885">
    <property type="component" value="Unassembled WGS sequence"/>
</dbReference>
<feature type="domain" description="Bacterial Ig" evidence="3">
    <location>
        <begin position="1112"/>
        <end position="1189"/>
    </location>
</feature>
<feature type="signal peptide" evidence="1">
    <location>
        <begin position="1"/>
        <end position="31"/>
    </location>
</feature>
<dbReference type="Gene3D" id="2.60.40.10">
    <property type="entry name" value="Immunoglobulins"/>
    <property type="match status" value="1"/>
</dbReference>
<comment type="caution">
    <text evidence="4">The sequence shown here is derived from an EMBL/GenBank/DDBJ whole genome shotgun (WGS) entry which is preliminary data.</text>
</comment>
<dbReference type="InterPro" id="IPR046746">
    <property type="entry name" value="Big_15"/>
</dbReference>
<feature type="chain" id="PRO_5032829341" description="Bacterial Ig domain-containing protein" evidence="1">
    <location>
        <begin position="32"/>
        <end position="1363"/>
    </location>
</feature>
<feature type="domain" description="Bacterial Ig" evidence="3">
    <location>
        <begin position="857"/>
        <end position="937"/>
    </location>
</feature>
<keyword evidence="1" id="KW-0732">Signal</keyword>
<accession>A0A841ZNS1</accession>
<proteinExistence type="predicted"/>
<dbReference type="EMBL" id="JAARRM010000001">
    <property type="protein sequence ID" value="MBC1520351.1"/>
    <property type="molecule type" value="Genomic_DNA"/>
</dbReference>
<dbReference type="Pfam" id="PF17936">
    <property type="entry name" value="Big_6"/>
    <property type="match status" value="1"/>
</dbReference>
<evidence type="ECO:0000313" key="5">
    <source>
        <dbReference type="Proteomes" id="UP000559885"/>
    </source>
</evidence>
<organism evidence="4 5">
    <name type="scientific">Listeria aquatica</name>
    <dbReference type="NCBI Taxonomy" id="1494960"/>
    <lineage>
        <taxon>Bacteria</taxon>
        <taxon>Bacillati</taxon>
        <taxon>Bacillota</taxon>
        <taxon>Bacilli</taxon>
        <taxon>Bacillales</taxon>
        <taxon>Listeriaceae</taxon>
        <taxon>Listeria</taxon>
    </lineage>
</organism>
<reference evidence="4 5" key="1">
    <citation type="submission" date="2020-03" db="EMBL/GenBank/DDBJ databases">
        <title>Soil Listeria distribution.</title>
        <authorList>
            <person name="Liao J."/>
            <person name="Wiedmann M."/>
        </authorList>
    </citation>
    <scope>NUCLEOTIDE SEQUENCE [LARGE SCALE GENOMIC DNA]</scope>
    <source>
        <strain evidence="4 5">FSL L7-1507</strain>
    </source>
</reference>
<protein>
    <recommendedName>
        <fullName evidence="6">Bacterial Ig domain-containing protein</fullName>
    </recommendedName>
</protein>
<gene>
    <name evidence="4" type="ORF">HB912_01670</name>
</gene>
<dbReference type="RefSeq" id="WP_185371930.1">
    <property type="nucleotide sequence ID" value="NZ_JAARRM010000001.1"/>
</dbReference>
<feature type="domain" description="Bacterial Ig" evidence="2">
    <location>
        <begin position="781"/>
        <end position="851"/>
    </location>
</feature>
<evidence type="ECO:0000256" key="1">
    <source>
        <dbReference type="SAM" id="SignalP"/>
    </source>
</evidence>
<evidence type="ECO:0000259" key="2">
    <source>
        <dbReference type="Pfam" id="PF17936"/>
    </source>
</evidence>
<dbReference type="InterPro" id="IPR041498">
    <property type="entry name" value="Big_6"/>
</dbReference>
<feature type="domain" description="Bacterial Ig" evidence="3">
    <location>
        <begin position="1027"/>
        <end position="1107"/>
    </location>
</feature>
<name>A0A841ZNS1_9LIST</name>
<sequence>MKKKSLKKGSILVVVASLTASQLLLTSPALAKQPSKNTENETTASVRAKNFNELQGSGKENGLKAGSSNFKRTLAVSPRATEIPVTVATPAELESALSLQSNANVIKLANDITLMKDINLSKSVRIEGNGYKLSFSGKKIAVSGFTRIDLLNVALYNGSNGSNVAMFTQNGANSNPAINVLGDVTSNGFLIDATNGGALTISGKHNTFTGNQSSMIANVNQFKVEDNAQIDRMEAVKNAIQVSTAGNISIGKNALINIRSNTGYAFSGDRSTLLVDEGAKVVSNSQFGAFSVGFLQINNGASINIASGVNGGNGTGIRSVSGVSTGDNVNLDIKVSGNGIETTGASSNVKLGLNNKLDITSTSSSGIVTKGFSSGVGSDIAINALRDGITADVGGVKIGEISNQPVAGEKRTVKINSGNASGINSRGDINLGDNINFDIQSYFNSLGLGTGQTPAMINIGSYSHVEATSANNMGISAASMKIGNDTDLSLSSLQTGINLGNDGSGLATGKNVKIKINAGGDGISSGKNLSFDQNNELDIKALSGNGMSTINSAKIELAEKNLLKIQARLGIRQTGNASLFHLNRLSALRIYNTEQHGIFTDGTTMFDENTTVGISTAQGGNYSAIKANSKIQFNEGSKLNIQTLSNQSTSVFDLSGADSSRLEIIKPTLMDIRQSNHFTPGLGRLIQGRGNGNAAFQTHFIMDTVAKLYSWNRGQAWSTSPTNSWKNVSSDTIFVPNLNNVNYNYFGGPTVGDNVTGFDIYSYSRLATRSDSSNLLPTTIEKLTTTSTSVKGTAEPGADIEIKVADQTIGHGTVSADGTYNVSIPAQKAGVQVSAQAFVGTDKSNVASTAVISATAGTIMPDPYTADETELTGNYTGDVVKAKLYVNGKYISTGGSFKAPKFSYYVKKGTIKVGDKVELEVLDSTDKILDKKVVQVNKVQTGSVSPNPFTVNSSAITGSYTGDVAQGQLFVNGKHISTGGTFTSGKFSYYVKAHSIKATDKVELAVFDKTQKILDRKPVQVIGTAKGTLTPNPFTVGSSLITGSYSGDIVQGQLFINGKYVSKGGTFSKGQFSYYVKVGTVKATDKVELVGLDKNKKVLDRKNVQVNGVLVGSVMPNHYVPGTTSITGTYSGDVVKGQLYVNGKYVSTGGTFSSGKFSYYVKAGTIREGDKVELVALDKNKKVLDRKLVPTAVLKGEVTPKVYTLGNSTITGTYTGSVAKIQLLIDGKSISWGGNFLSDGTFSYYVKSGLIKEKSKVEIIAYDAEDKSLDRKVVPVKSNIEGKFISATYKIGDTIIKGTFDGDISVAKVYINGVPGAWGGDFNVGAFSYFVGKNKIKKDDIVKLEGYSQNTKLLDTVTVKIVD</sequence>
<evidence type="ECO:0008006" key="6">
    <source>
        <dbReference type="Google" id="ProtNLM"/>
    </source>
</evidence>
<feature type="domain" description="Bacterial Ig" evidence="3">
    <location>
        <begin position="1196"/>
        <end position="1277"/>
    </location>
</feature>
<dbReference type="Pfam" id="PF20622">
    <property type="entry name" value="Big_15"/>
    <property type="match status" value="6"/>
</dbReference>
<dbReference type="InterPro" id="IPR013783">
    <property type="entry name" value="Ig-like_fold"/>
</dbReference>
<feature type="domain" description="Bacterial Ig" evidence="3">
    <location>
        <begin position="942"/>
        <end position="1021"/>
    </location>
</feature>
<evidence type="ECO:0000313" key="4">
    <source>
        <dbReference type="EMBL" id="MBC1520351.1"/>
    </source>
</evidence>
<feature type="domain" description="Bacterial Ig" evidence="3">
    <location>
        <begin position="1284"/>
        <end position="1362"/>
    </location>
</feature>
<evidence type="ECO:0000259" key="3">
    <source>
        <dbReference type="Pfam" id="PF20622"/>
    </source>
</evidence>